<organism evidence="1 2">
    <name type="scientific">Paenibacillus oenotherae</name>
    <dbReference type="NCBI Taxonomy" id="1435645"/>
    <lineage>
        <taxon>Bacteria</taxon>
        <taxon>Bacillati</taxon>
        <taxon>Bacillota</taxon>
        <taxon>Bacilli</taxon>
        <taxon>Bacillales</taxon>
        <taxon>Paenibacillaceae</taxon>
        <taxon>Paenibacillus</taxon>
    </lineage>
</organism>
<sequence>MDKNKRKELQEAFKEIKTYMGAIQIKCSVNGKIFVKSYPNLKNKWSSIQTQLNLGQFLNIQLQKDWKELGSENFTFEVLEQKDAGEITDMRWELKKLEKQWVEKLQPYGDSGYNKAPVQ</sequence>
<dbReference type="RefSeq" id="WP_219871229.1">
    <property type="nucleotide sequence ID" value="NZ_JAHZIJ010000002.1"/>
</dbReference>
<dbReference type="CDD" id="cd10451">
    <property type="entry name" value="GIY-YIG_LuxR_like"/>
    <property type="match status" value="1"/>
</dbReference>
<proteinExistence type="predicted"/>
<name>A0ABS7D213_9BACL</name>
<reference evidence="1 2" key="1">
    <citation type="submission" date="2021-07" db="EMBL/GenBank/DDBJ databases">
        <title>Paenibacillus radiodurans sp. nov., isolated from the southeastern edge of Tengger Desert.</title>
        <authorList>
            <person name="Zhang G."/>
        </authorList>
    </citation>
    <scope>NUCLEOTIDE SEQUENCE [LARGE SCALE GENOMIC DNA]</scope>
    <source>
        <strain evidence="1 2">DT7-4</strain>
    </source>
</reference>
<evidence type="ECO:0000313" key="1">
    <source>
        <dbReference type="EMBL" id="MBW7473974.1"/>
    </source>
</evidence>
<dbReference type="Gene3D" id="3.40.1440.10">
    <property type="entry name" value="GIY-YIG endonuclease"/>
    <property type="match status" value="1"/>
</dbReference>
<evidence type="ECO:0000313" key="2">
    <source>
        <dbReference type="Proteomes" id="UP000812277"/>
    </source>
</evidence>
<gene>
    <name evidence="1" type="ORF">K0T92_04410</name>
</gene>
<protein>
    <submittedName>
        <fullName evidence="1">GIY-YIG nuclease family protein</fullName>
    </submittedName>
</protein>
<accession>A0ABS7D213</accession>
<comment type="caution">
    <text evidence="1">The sequence shown here is derived from an EMBL/GenBank/DDBJ whole genome shotgun (WGS) entry which is preliminary data.</text>
</comment>
<dbReference type="InterPro" id="IPR035901">
    <property type="entry name" value="GIY-YIG_endonuc_sf"/>
</dbReference>
<dbReference type="EMBL" id="JAHZIJ010000002">
    <property type="protein sequence ID" value="MBW7473974.1"/>
    <property type="molecule type" value="Genomic_DNA"/>
</dbReference>
<dbReference type="Proteomes" id="UP000812277">
    <property type="component" value="Unassembled WGS sequence"/>
</dbReference>
<keyword evidence="2" id="KW-1185">Reference proteome</keyword>
<dbReference type="SUPFAM" id="SSF82771">
    <property type="entry name" value="GIY-YIG endonuclease"/>
    <property type="match status" value="1"/>
</dbReference>